<name>A0ABS4PYB9_9PSEU</name>
<reference evidence="3 4" key="1">
    <citation type="submission" date="2021-03" db="EMBL/GenBank/DDBJ databases">
        <title>Sequencing the genomes of 1000 actinobacteria strains.</title>
        <authorList>
            <person name="Klenk H.-P."/>
        </authorList>
    </citation>
    <scope>NUCLEOTIDE SEQUENCE [LARGE SCALE GENOMIC DNA]</scope>
    <source>
        <strain evidence="3 4">DSM 45510</strain>
    </source>
</reference>
<dbReference type="Pfam" id="PF20088">
    <property type="entry name" value="DUF6480"/>
    <property type="match status" value="1"/>
</dbReference>
<proteinExistence type="predicted"/>
<sequence length="74" mass="7498">MTAPGPEPDEAPGLEPGGSVSPGDTPPDAGQTSGLSHPQPMPSRAVPITVLVVLGVLVLGVAAFFVLRAFDFFN</sequence>
<gene>
    <name evidence="3" type="ORF">JOM49_005951</name>
</gene>
<organism evidence="3 4">
    <name type="scientific">Amycolatopsis magusensis</name>
    <dbReference type="NCBI Taxonomy" id="882444"/>
    <lineage>
        <taxon>Bacteria</taxon>
        <taxon>Bacillati</taxon>
        <taxon>Actinomycetota</taxon>
        <taxon>Actinomycetes</taxon>
        <taxon>Pseudonocardiales</taxon>
        <taxon>Pseudonocardiaceae</taxon>
        <taxon>Amycolatopsis</taxon>
    </lineage>
</organism>
<dbReference type="InterPro" id="IPR045512">
    <property type="entry name" value="DUF6480"/>
</dbReference>
<keyword evidence="2" id="KW-0812">Transmembrane</keyword>
<accession>A0ABS4PYB9</accession>
<keyword evidence="2" id="KW-1133">Transmembrane helix</keyword>
<feature type="transmembrane region" description="Helical" evidence="2">
    <location>
        <begin position="45"/>
        <end position="67"/>
    </location>
</feature>
<evidence type="ECO:0000256" key="1">
    <source>
        <dbReference type="SAM" id="MobiDB-lite"/>
    </source>
</evidence>
<comment type="caution">
    <text evidence="3">The sequence shown here is derived from an EMBL/GenBank/DDBJ whole genome shotgun (WGS) entry which is preliminary data.</text>
</comment>
<evidence type="ECO:0000313" key="3">
    <source>
        <dbReference type="EMBL" id="MBP2184425.1"/>
    </source>
</evidence>
<evidence type="ECO:0000256" key="2">
    <source>
        <dbReference type="SAM" id="Phobius"/>
    </source>
</evidence>
<feature type="region of interest" description="Disordered" evidence="1">
    <location>
        <begin position="1"/>
        <end position="41"/>
    </location>
</feature>
<dbReference type="RefSeq" id="WP_209667441.1">
    <property type="nucleotide sequence ID" value="NZ_JAGGMS010000001.1"/>
</dbReference>
<keyword evidence="2" id="KW-0472">Membrane</keyword>
<keyword evidence="4" id="KW-1185">Reference proteome</keyword>
<dbReference type="Proteomes" id="UP000741013">
    <property type="component" value="Unassembled WGS sequence"/>
</dbReference>
<evidence type="ECO:0000313" key="4">
    <source>
        <dbReference type="Proteomes" id="UP000741013"/>
    </source>
</evidence>
<dbReference type="EMBL" id="JAGGMS010000001">
    <property type="protein sequence ID" value="MBP2184425.1"/>
    <property type="molecule type" value="Genomic_DNA"/>
</dbReference>
<protein>
    <submittedName>
        <fullName evidence="3">Uncharacterized protein</fullName>
    </submittedName>
</protein>